<dbReference type="NCBIfam" id="NF001159">
    <property type="entry name" value="PRK00150.1-3"/>
    <property type="match status" value="1"/>
</dbReference>
<dbReference type="OrthoDB" id="9804313at2"/>
<dbReference type="Pfam" id="PF01327">
    <property type="entry name" value="Pep_deformylase"/>
    <property type="match status" value="1"/>
</dbReference>
<dbReference type="Gene3D" id="3.90.45.10">
    <property type="entry name" value="Peptide deformylase"/>
    <property type="match status" value="1"/>
</dbReference>
<dbReference type="PANTHER" id="PTHR10458">
    <property type="entry name" value="PEPTIDE DEFORMYLASE"/>
    <property type="match status" value="1"/>
</dbReference>
<dbReference type="AlphaFoldDB" id="A0A3A8ENG3"/>
<dbReference type="InterPro" id="IPR036821">
    <property type="entry name" value="Peptide_deformylase_sf"/>
</dbReference>
<evidence type="ECO:0000256" key="1">
    <source>
        <dbReference type="ARBA" id="ARBA00010759"/>
    </source>
</evidence>
<feature type="active site" evidence="6">
    <location>
        <position position="146"/>
    </location>
</feature>
<comment type="similarity">
    <text evidence="1 6">Belongs to the polypeptide deformylase family.</text>
</comment>
<dbReference type="PANTHER" id="PTHR10458:SF21">
    <property type="entry name" value="PEPTIDE DEFORMYLASE"/>
    <property type="match status" value="1"/>
</dbReference>
<reference evidence="7 8" key="1">
    <citation type="submission" date="2018-09" db="EMBL/GenBank/DDBJ databases">
        <title>The draft genome of Acinetobacter spp. strains.</title>
        <authorList>
            <person name="Qin J."/>
            <person name="Feng Y."/>
            <person name="Zong Z."/>
        </authorList>
    </citation>
    <scope>NUCLEOTIDE SEQUENCE [LARGE SCALE GENOMIC DNA]</scope>
    <source>
        <strain evidence="7 8">WCHAc060012</strain>
    </source>
</reference>
<dbReference type="NCBIfam" id="TIGR00079">
    <property type="entry name" value="pept_deformyl"/>
    <property type="match status" value="1"/>
</dbReference>
<dbReference type="GO" id="GO:0046872">
    <property type="term" value="F:metal ion binding"/>
    <property type="evidence" value="ECO:0007669"/>
    <property type="project" value="UniProtKB-KW"/>
</dbReference>
<dbReference type="RefSeq" id="WP_120403309.1">
    <property type="nucleotide sequence ID" value="NZ_RAXV01000031.1"/>
</dbReference>
<organism evidence="7 8">
    <name type="scientific">Acinetobacter tianfuensis</name>
    <dbReference type="NCBI Taxonomy" id="2419603"/>
    <lineage>
        <taxon>Bacteria</taxon>
        <taxon>Pseudomonadati</taxon>
        <taxon>Pseudomonadota</taxon>
        <taxon>Gammaproteobacteria</taxon>
        <taxon>Moraxellales</taxon>
        <taxon>Moraxellaceae</taxon>
        <taxon>Acinetobacter</taxon>
    </lineage>
</organism>
<name>A0A3A8ENG3_9GAMM</name>
<accession>A0A3A8ENG3</accession>
<keyword evidence="3 6" id="KW-0378">Hydrolase</keyword>
<protein>
    <recommendedName>
        <fullName evidence="6">Peptide deformylase</fullName>
        <shortName evidence="6">PDF</shortName>
        <ecNumber evidence="6">3.5.1.88</ecNumber>
    </recommendedName>
    <alternativeName>
        <fullName evidence="6">Polypeptide deformylase</fullName>
    </alternativeName>
</protein>
<evidence type="ECO:0000313" key="8">
    <source>
        <dbReference type="Proteomes" id="UP000282388"/>
    </source>
</evidence>
<evidence type="ECO:0000256" key="4">
    <source>
        <dbReference type="ARBA" id="ARBA00022917"/>
    </source>
</evidence>
<dbReference type="CDD" id="cd00487">
    <property type="entry name" value="Pep_deformylase"/>
    <property type="match status" value="1"/>
</dbReference>
<dbReference type="SUPFAM" id="SSF56420">
    <property type="entry name" value="Peptide deformylase"/>
    <property type="match status" value="1"/>
</dbReference>
<dbReference type="Proteomes" id="UP000282388">
    <property type="component" value="Unassembled WGS sequence"/>
</dbReference>
<evidence type="ECO:0000256" key="6">
    <source>
        <dbReference type="HAMAP-Rule" id="MF_00163"/>
    </source>
</evidence>
<dbReference type="HAMAP" id="MF_00163">
    <property type="entry name" value="Pep_deformylase"/>
    <property type="match status" value="1"/>
</dbReference>
<keyword evidence="5 6" id="KW-0408">Iron</keyword>
<comment type="function">
    <text evidence="6">Removes the formyl group from the N-terminal Met of newly synthesized proteins. Requires at least a dipeptide for an efficient rate of reaction. N-terminal L-methionine is a prerequisite for activity but the enzyme has broad specificity at other positions.</text>
</comment>
<keyword evidence="8" id="KW-1185">Reference proteome</keyword>
<dbReference type="InterPro" id="IPR023635">
    <property type="entry name" value="Peptide_deformylase"/>
</dbReference>
<evidence type="ECO:0000256" key="5">
    <source>
        <dbReference type="ARBA" id="ARBA00023004"/>
    </source>
</evidence>
<evidence type="ECO:0000313" key="7">
    <source>
        <dbReference type="EMBL" id="RKG29903.1"/>
    </source>
</evidence>
<feature type="binding site" evidence="6">
    <location>
        <position position="149"/>
    </location>
    <ligand>
        <name>Fe cation</name>
        <dbReference type="ChEBI" id="CHEBI:24875"/>
    </ligand>
</feature>
<keyword evidence="2 6" id="KW-0479">Metal-binding</keyword>
<feature type="binding site" evidence="6">
    <location>
        <position position="103"/>
    </location>
    <ligand>
        <name>Fe cation</name>
        <dbReference type="ChEBI" id="CHEBI:24875"/>
    </ligand>
</feature>
<comment type="caution">
    <text evidence="7">The sequence shown here is derived from an EMBL/GenBank/DDBJ whole genome shotgun (WGS) entry which is preliminary data.</text>
</comment>
<dbReference type="PIRSF" id="PIRSF004749">
    <property type="entry name" value="Pep_def"/>
    <property type="match status" value="1"/>
</dbReference>
<gene>
    <name evidence="6 7" type="primary">def</name>
    <name evidence="7" type="ORF">D7V32_13185</name>
</gene>
<sequence length="161" mass="17664">MSTILPVAQRGEAVLTLIAAPVAEQEFGSIWLHALADALHATMLERNGVGIAAPQVYISKRVIIAASRPNLRYPDAPEMDAVVMVNPEILAYSETQILGEEGCLSVPDERGQVLRAEKIRVRFQSIDGTVLEHEFSGFPARIVQHEVDHLNGVLFVERLSV</sequence>
<dbReference type="PRINTS" id="PR01576">
    <property type="entry name" value="PDEFORMYLASE"/>
</dbReference>
<comment type="catalytic activity">
    <reaction evidence="6">
        <text>N-terminal N-formyl-L-methionyl-[peptide] + H2O = N-terminal L-methionyl-[peptide] + formate</text>
        <dbReference type="Rhea" id="RHEA:24420"/>
        <dbReference type="Rhea" id="RHEA-COMP:10639"/>
        <dbReference type="Rhea" id="RHEA-COMP:10640"/>
        <dbReference type="ChEBI" id="CHEBI:15377"/>
        <dbReference type="ChEBI" id="CHEBI:15740"/>
        <dbReference type="ChEBI" id="CHEBI:49298"/>
        <dbReference type="ChEBI" id="CHEBI:64731"/>
        <dbReference type="EC" id="3.5.1.88"/>
    </reaction>
</comment>
<dbReference type="EMBL" id="RAXV01000031">
    <property type="protein sequence ID" value="RKG29903.1"/>
    <property type="molecule type" value="Genomic_DNA"/>
</dbReference>
<evidence type="ECO:0000256" key="3">
    <source>
        <dbReference type="ARBA" id="ARBA00022801"/>
    </source>
</evidence>
<dbReference type="GO" id="GO:0006412">
    <property type="term" value="P:translation"/>
    <property type="evidence" value="ECO:0007669"/>
    <property type="project" value="UniProtKB-UniRule"/>
</dbReference>
<keyword evidence="4 6" id="KW-0648">Protein biosynthesis</keyword>
<evidence type="ECO:0000256" key="2">
    <source>
        <dbReference type="ARBA" id="ARBA00022723"/>
    </source>
</evidence>
<dbReference type="GO" id="GO:0042586">
    <property type="term" value="F:peptide deformylase activity"/>
    <property type="evidence" value="ECO:0007669"/>
    <property type="project" value="UniProtKB-UniRule"/>
</dbReference>
<feature type="binding site" evidence="6">
    <location>
        <position position="145"/>
    </location>
    <ligand>
        <name>Fe cation</name>
        <dbReference type="ChEBI" id="CHEBI:24875"/>
    </ligand>
</feature>
<comment type="cofactor">
    <cofactor evidence="6">
        <name>Fe(2+)</name>
        <dbReference type="ChEBI" id="CHEBI:29033"/>
    </cofactor>
    <text evidence="6">Binds 1 Fe(2+) ion.</text>
</comment>
<proteinExistence type="inferred from homology"/>
<dbReference type="EC" id="3.5.1.88" evidence="6"/>